<dbReference type="VEuPathDB" id="FungiDB:BTJ68_12125"/>
<evidence type="ECO:0000259" key="2">
    <source>
        <dbReference type="PROSITE" id="PS50172"/>
    </source>
</evidence>
<dbReference type="InterPro" id="IPR001357">
    <property type="entry name" value="BRCT_dom"/>
</dbReference>
<dbReference type="AlphaFoldDB" id="A0A3M7E4A5"/>
<dbReference type="EMBL" id="QWIP01000143">
    <property type="protein sequence ID" value="RMY71519.1"/>
    <property type="molecule type" value="Genomic_DNA"/>
</dbReference>
<dbReference type="Pfam" id="PF16589">
    <property type="entry name" value="BRCT_2"/>
    <property type="match status" value="1"/>
</dbReference>
<dbReference type="SUPFAM" id="SSF52113">
    <property type="entry name" value="BRCT domain"/>
    <property type="match status" value="1"/>
</dbReference>
<feature type="compositionally biased region" description="Basic and acidic residues" evidence="1">
    <location>
        <begin position="181"/>
        <end position="192"/>
    </location>
</feature>
<sequence length="331" mass="35795">MIVSLSFYRSFGKMPTAPQAAKPTKHISDAFNSSATGHQKAENRLGGSTSWRDSRNKKLREQYSGGRGGGKRVSDTVGAGSLDFGQDGRTENGGWVKGAKGLRTDGQKSIVEMGGVSKNIERPSKRVKLEEDKPTKLVNPWTPVRKEDGSIRETSWTSHESSPSHLLSPLDSIDQTPEQRGQQEAEEGKSEESLAPQIFRSLCFYINGSTMPTISDHRLKFVIRNHGGDLSIALGRRSVTHVIIGKTSAQGGCGGGLASSKIQKEIARQGGNAVNYVTAEWVTESVKADKRLPESRFKALKLAPKGVNGIASMFANVDKKVSTVGKDDDRG</sequence>
<evidence type="ECO:0000256" key="1">
    <source>
        <dbReference type="SAM" id="MobiDB-lite"/>
    </source>
</evidence>
<organism evidence="3 4">
    <name type="scientific">Hortaea werneckii</name>
    <name type="common">Black yeast</name>
    <name type="synonym">Cladosporium werneckii</name>
    <dbReference type="NCBI Taxonomy" id="91943"/>
    <lineage>
        <taxon>Eukaryota</taxon>
        <taxon>Fungi</taxon>
        <taxon>Dikarya</taxon>
        <taxon>Ascomycota</taxon>
        <taxon>Pezizomycotina</taxon>
        <taxon>Dothideomycetes</taxon>
        <taxon>Dothideomycetidae</taxon>
        <taxon>Mycosphaerellales</taxon>
        <taxon>Teratosphaeriaceae</taxon>
        <taxon>Hortaea</taxon>
    </lineage>
</organism>
<comment type="caution">
    <text evidence="3">The sequence shown here is derived from an EMBL/GenBank/DDBJ whole genome shotgun (WGS) entry which is preliminary data.</text>
</comment>
<dbReference type="PROSITE" id="PS50172">
    <property type="entry name" value="BRCT"/>
    <property type="match status" value="1"/>
</dbReference>
<dbReference type="InterPro" id="IPR036420">
    <property type="entry name" value="BRCT_dom_sf"/>
</dbReference>
<dbReference type="Proteomes" id="UP000269276">
    <property type="component" value="Unassembled WGS sequence"/>
</dbReference>
<feature type="compositionally biased region" description="Basic and acidic residues" evidence="1">
    <location>
        <begin position="119"/>
        <end position="135"/>
    </location>
</feature>
<feature type="region of interest" description="Disordered" evidence="1">
    <location>
        <begin position="29"/>
        <end position="101"/>
    </location>
</feature>
<dbReference type="Gene3D" id="3.40.50.10190">
    <property type="entry name" value="BRCT domain"/>
    <property type="match status" value="1"/>
</dbReference>
<name>A0A3M7E4A5_HORWE</name>
<feature type="domain" description="BRCT" evidence="2">
    <location>
        <begin position="194"/>
        <end position="299"/>
    </location>
</feature>
<feature type="compositionally biased region" description="Basic and acidic residues" evidence="1">
    <location>
        <begin position="52"/>
        <end position="61"/>
    </location>
</feature>
<feature type="compositionally biased region" description="Low complexity" evidence="1">
    <location>
        <begin position="158"/>
        <end position="172"/>
    </location>
</feature>
<feature type="region of interest" description="Disordered" evidence="1">
    <location>
        <begin position="116"/>
        <end position="193"/>
    </location>
</feature>
<accession>A0A3M7E4A5</accession>
<dbReference type="OrthoDB" id="427711at2759"/>
<gene>
    <name evidence="3" type="ORF">D0863_05114</name>
</gene>
<proteinExistence type="predicted"/>
<evidence type="ECO:0000313" key="4">
    <source>
        <dbReference type="Proteomes" id="UP000269276"/>
    </source>
</evidence>
<protein>
    <recommendedName>
        <fullName evidence="2">BRCT domain-containing protein</fullName>
    </recommendedName>
</protein>
<reference evidence="3 4" key="1">
    <citation type="journal article" date="2018" name="BMC Genomics">
        <title>Genomic evidence for intraspecific hybridization in a clonal and extremely halotolerant yeast.</title>
        <authorList>
            <person name="Gostincar C."/>
            <person name="Stajich J.E."/>
            <person name="Zupancic J."/>
            <person name="Zalar P."/>
            <person name="Gunde-Cimerman N."/>
        </authorList>
    </citation>
    <scope>NUCLEOTIDE SEQUENCE [LARGE SCALE GENOMIC DNA]</scope>
    <source>
        <strain evidence="3 4">EXF-2682</strain>
    </source>
</reference>
<evidence type="ECO:0000313" key="3">
    <source>
        <dbReference type="EMBL" id="RMY71519.1"/>
    </source>
</evidence>